<dbReference type="Proteomes" id="UP000724584">
    <property type="component" value="Unassembled WGS sequence"/>
</dbReference>
<accession>A0ACB7NX46</accession>
<comment type="caution">
    <text evidence="1">The sequence shown here is derived from an EMBL/GenBank/DDBJ whole genome shotgun (WGS) entry which is preliminary data.</text>
</comment>
<dbReference type="EMBL" id="JAGIZQ010000007">
    <property type="protein sequence ID" value="KAH6617333.1"/>
    <property type="molecule type" value="Genomic_DNA"/>
</dbReference>
<evidence type="ECO:0000313" key="2">
    <source>
        <dbReference type="Proteomes" id="UP000724584"/>
    </source>
</evidence>
<feature type="non-terminal residue" evidence="1">
    <location>
        <position position="119"/>
    </location>
</feature>
<evidence type="ECO:0000313" key="1">
    <source>
        <dbReference type="EMBL" id="KAH6617333.1"/>
    </source>
</evidence>
<sequence>MLTPRQHILCRKMQYLTPLNTLGSLVLAWTTAIPARGEQAGKYTDVVTKIRFRGTIEPSGFTFGLMTPQKPTTDFVAQIVAPLVDGVGWGGVSLGNFMIGPLLIVTWADGDKVMTAGRV</sequence>
<protein>
    <submittedName>
        <fullName evidence="1">Uncharacterized protein</fullName>
    </submittedName>
</protein>
<name>A0ACB7NX46_9PEZI</name>
<organism evidence="1 2">
    <name type="scientific">Chaetomium tenue</name>
    <dbReference type="NCBI Taxonomy" id="1854479"/>
    <lineage>
        <taxon>Eukaryota</taxon>
        <taxon>Fungi</taxon>
        <taxon>Dikarya</taxon>
        <taxon>Ascomycota</taxon>
        <taxon>Pezizomycotina</taxon>
        <taxon>Sordariomycetes</taxon>
        <taxon>Sordariomycetidae</taxon>
        <taxon>Sordariales</taxon>
        <taxon>Chaetomiaceae</taxon>
        <taxon>Chaetomium</taxon>
    </lineage>
</organism>
<keyword evidence="2" id="KW-1185">Reference proteome</keyword>
<reference evidence="1 2" key="1">
    <citation type="journal article" date="2021" name="Nat. Commun.">
        <title>Genetic determinants of endophytism in the Arabidopsis root mycobiome.</title>
        <authorList>
            <person name="Mesny F."/>
            <person name="Miyauchi S."/>
            <person name="Thiergart T."/>
            <person name="Pickel B."/>
            <person name="Atanasova L."/>
            <person name="Karlsson M."/>
            <person name="Huettel B."/>
            <person name="Barry K.W."/>
            <person name="Haridas S."/>
            <person name="Chen C."/>
            <person name="Bauer D."/>
            <person name="Andreopoulos W."/>
            <person name="Pangilinan J."/>
            <person name="LaButti K."/>
            <person name="Riley R."/>
            <person name="Lipzen A."/>
            <person name="Clum A."/>
            <person name="Drula E."/>
            <person name="Henrissat B."/>
            <person name="Kohler A."/>
            <person name="Grigoriev I.V."/>
            <person name="Martin F.M."/>
            <person name="Hacquard S."/>
        </authorList>
    </citation>
    <scope>NUCLEOTIDE SEQUENCE [LARGE SCALE GENOMIC DNA]</scope>
    <source>
        <strain evidence="1 2">MPI-SDFR-AT-0079</strain>
    </source>
</reference>
<gene>
    <name evidence="1" type="ORF">F5144DRAFT_498984</name>
</gene>
<proteinExistence type="predicted"/>